<dbReference type="PANTHER" id="PTHR43392">
    <property type="entry name" value="AAA-TYPE ATPASE FAMILY PROTEIN / ANKYRIN REPEAT FAMILY PROTEIN"/>
    <property type="match status" value="1"/>
</dbReference>
<proteinExistence type="inferred from homology"/>
<dbReference type="PANTHER" id="PTHR43392:SF2">
    <property type="entry name" value="AAA-TYPE ATPASE FAMILY PROTEIN _ ANKYRIN REPEAT FAMILY PROTEIN"/>
    <property type="match status" value="1"/>
</dbReference>
<dbReference type="FunFam" id="3.40.50.300:FF:000216">
    <property type="entry name" value="Type VII secretion ATPase EccA"/>
    <property type="match status" value="2"/>
</dbReference>
<dbReference type="Gene3D" id="3.40.50.300">
    <property type="entry name" value="P-loop containing nucleotide triphosphate hydrolases"/>
    <property type="match status" value="2"/>
</dbReference>
<evidence type="ECO:0000313" key="5">
    <source>
        <dbReference type="EMBL" id="RID85792.1"/>
    </source>
</evidence>
<evidence type="ECO:0000256" key="2">
    <source>
        <dbReference type="ARBA" id="ARBA00022741"/>
    </source>
</evidence>
<feature type="domain" description="AAA+ ATPase" evidence="4">
    <location>
        <begin position="547"/>
        <end position="683"/>
    </location>
</feature>
<feature type="domain" description="AAA+ ATPase" evidence="4">
    <location>
        <begin position="274"/>
        <end position="416"/>
    </location>
</feature>
<organism evidence="5 6">
    <name type="scientific">Mesobacillus zeae</name>
    <dbReference type="NCBI Taxonomy" id="1917180"/>
    <lineage>
        <taxon>Bacteria</taxon>
        <taxon>Bacillati</taxon>
        <taxon>Bacillota</taxon>
        <taxon>Bacilli</taxon>
        <taxon>Bacillales</taxon>
        <taxon>Bacillaceae</taxon>
        <taxon>Mesobacillus</taxon>
    </lineage>
</organism>
<dbReference type="InterPro" id="IPR050773">
    <property type="entry name" value="CbxX/CfxQ_RuBisCO_ESX"/>
</dbReference>
<dbReference type="RefSeq" id="WP_119112645.1">
    <property type="nucleotide sequence ID" value="NZ_CBCSEO010000002.1"/>
</dbReference>
<protein>
    <submittedName>
        <fullName evidence="5">AAA family ATPase</fullName>
    </submittedName>
</protein>
<dbReference type="CDD" id="cd00009">
    <property type="entry name" value="AAA"/>
    <property type="match status" value="2"/>
</dbReference>
<dbReference type="InterPro" id="IPR003959">
    <property type="entry name" value="ATPase_AAA_core"/>
</dbReference>
<name>A0A398B7H2_9BACI</name>
<dbReference type="Gene3D" id="1.10.8.60">
    <property type="match status" value="2"/>
</dbReference>
<comment type="caution">
    <text evidence="5">The sequence shown here is derived from an EMBL/GenBank/DDBJ whole genome shotgun (WGS) entry which is preliminary data.</text>
</comment>
<dbReference type="EMBL" id="QWVT01000015">
    <property type="protein sequence ID" value="RID85792.1"/>
    <property type="molecule type" value="Genomic_DNA"/>
</dbReference>
<dbReference type="InterPro" id="IPR000641">
    <property type="entry name" value="CbxX/CfxQ"/>
</dbReference>
<comment type="similarity">
    <text evidence="1">Belongs to the CbxX/CfxQ family.</text>
</comment>
<evidence type="ECO:0000256" key="3">
    <source>
        <dbReference type="ARBA" id="ARBA00022840"/>
    </source>
</evidence>
<sequence length="776" mass="86365">MEEHQRKGNIGVQKIKKWEEELKKNGFIADEAELLILISKLSAEKHPGELSSLLSLAAASRAGRKGIDPVALDWLEKAVALNPTDTRSRIALSTHKWKGKVEILSSLVFPVLRETDNPAAKKKTAEQFLSVCQQFLAEGEGHLEDLRQGMKISAGSSSDIYTRLTSLLEEILQETAALLKASLEYDESIAGVFHTSLHYEEMKEKLKNIDLLKNSWEAEFTDASESPSNQTDPLDELNNMVGLLSVKNRVRDHYRYLSYQKKRKDLGYRTKETLNLNMIITGNPGTGKTTIARLLAKIYNRLGILPRADVIETDRSQLVGSFVGQTEENVRKAVESALGGVLFIDEAYSLKRAGQSGNDYGQTAIDTLVSLMTGNDYGGNFAVILAGYTEEMRQFLAANPGLRSRFPTSSHIHLPDYSDEELMQIGEQAAWDNDYVLTEGAREGLRQRIVLERVDETFGNARTVRSIIDDAVFKKGAESGNEPDLLSLSLLEQEDFSAPFPVQGGDPHAELEQLIGLKEIKEEVKSLFSFIRMQQYRRDRGLPEVPIQLHSVFTGNPGTGKTTVAKIYAELLKDCGILKRGHLIIGSRADFVAGYVGQTAGKTRKKIREALGGVLFIDEAYSLLSESEGDFGREVIETLVEEMTRHNENLVVVLAGYPAEMNILLESNPGLKSRFKKFFNFDDYSVGELLDIMETRAEQYQYTVSQRAKEFLVHSLSGAENHGNGRLAINIIDEAIQTQAFRLMENGEIGDFGKEAVILEDVDFKTALEKLGRGGK</sequence>
<evidence type="ECO:0000259" key="4">
    <source>
        <dbReference type="SMART" id="SM00382"/>
    </source>
</evidence>
<dbReference type="SMART" id="SM00382">
    <property type="entry name" value="AAA"/>
    <property type="match status" value="2"/>
</dbReference>
<accession>A0A398B7H2</accession>
<keyword evidence="2" id="KW-0547">Nucleotide-binding</keyword>
<evidence type="ECO:0000256" key="1">
    <source>
        <dbReference type="ARBA" id="ARBA00010378"/>
    </source>
</evidence>
<dbReference type="GO" id="GO:0005524">
    <property type="term" value="F:ATP binding"/>
    <property type="evidence" value="ECO:0007669"/>
    <property type="project" value="UniProtKB-KW"/>
</dbReference>
<gene>
    <name evidence="5" type="ORF">D1970_09675</name>
</gene>
<dbReference type="GO" id="GO:0016887">
    <property type="term" value="F:ATP hydrolysis activity"/>
    <property type="evidence" value="ECO:0007669"/>
    <property type="project" value="InterPro"/>
</dbReference>
<dbReference type="InterPro" id="IPR003593">
    <property type="entry name" value="AAA+_ATPase"/>
</dbReference>
<dbReference type="OrthoDB" id="9806903at2"/>
<reference evidence="5 6" key="1">
    <citation type="submission" date="2018-08" db="EMBL/GenBank/DDBJ databases">
        <title>Bacillus jemisoniae sp. nov., Bacillus chryseoplanitiae sp. nov., Bacillus resnikiae sp. nov., and Bacillus frankliniae sp. nov., isolated from Viking spacecraft and associated surfaces.</title>
        <authorList>
            <person name="Seuylemezian A."/>
            <person name="Vaishampayan P."/>
        </authorList>
    </citation>
    <scope>NUCLEOTIDE SEQUENCE [LARGE SCALE GENOMIC DNA]</scope>
    <source>
        <strain evidence="5 6">JJ-247</strain>
    </source>
</reference>
<keyword evidence="3" id="KW-0067">ATP-binding</keyword>
<dbReference type="Proteomes" id="UP000265816">
    <property type="component" value="Unassembled WGS sequence"/>
</dbReference>
<dbReference type="InterPro" id="IPR041627">
    <property type="entry name" value="AAA_lid_6"/>
</dbReference>
<dbReference type="PRINTS" id="PR00819">
    <property type="entry name" value="CBXCFQXSUPER"/>
</dbReference>
<evidence type="ECO:0000313" key="6">
    <source>
        <dbReference type="Proteomes" id="UP000265816"/>
    </source>
</evidence>
<dbReference type="Pfam" id="PF17866">
    <property type="entry name" value="AAA_lid_6"/>
    <property type="match status" value="2"/>
</dbReference>
<dbReference type="AlphaFoldDB" id="A0A398B7H2"/>
<dbReference type="Pfam" id="PF00004">
    <property type="entry name" value="AAA"/>
    <property type="match status" value="2"/>
</dbReference>
<dbReference type="InterPro" id="IPR027417">
    <property type="entry name" value="P-loop_NTPase"/>
</dbReference>
<keyword evidence="6" id="KW-1185">Reference proteome</keyword>
<dbReference type="SUPFAM" id="SSF52540">
    <property type="entry name" value="P-loop containing nucleoside triphosphate hydrolases"/>
    <property type="match status" value="2"/>
</dbReference>